<dbReference type="EMBL" id="RPGO01000040">
    <property type="protein sequence ID" value="RZB28659.1"/>
    <property type="molecule type" value="Genomic_DNA"/>
</dbReference>
<evidence type="ECO:0000313" key="1">
    <source>
        <dbReference type="EMBL" id="RZB28659.1"/>
    </source>
</evidence>
<organism evidence="1 2">
    <name type="scientific">Candidatus Argoarchaeum ethanivorans</name>
    <dbReference type="NCBI Taxonomy" id="2608793"/>
    <lineage>
        <taxon>Archaea</taxon>
        <taxon>Methanobacteriati</taxon>
        <taxon>Methanobacteriota</taxon>
        <taxon>Stenosarchaea group</taxon>
        <taxon>Methanomicrobia</taxon>
        <taxon>Methanosarcinales</taxon>
        <taxon>Methanosarcinales incertae sedis</taxon>
        <taxon>GOM Arc I cluster</taxon>
        <taxon>Candidatus Argoarchaeum</taxon>
    </lineage>
</organism>
<name>A0A8B3S017_9EURY</name>
<sequence length="387" mass="45058">MVEYSLDDWGIPKKTGNKPCKGVEKGDKILKSFSEDYNPVLKYIERLKKKSSTKAFDDSQREYDWLESRLEDIAGYANRECGIDKIGLSAYFITLTSEDHKCMQIDFPRENTILNCHFNGPNFAYYFTSTVRKDVRDYKQRDLAKAYLNELWEYIPTQQLKHINWIAPKFISNYAFDADPHLTVEIEFDREGLNESGAIYSDLFIQEKKKFPFFPFQPFFGGKKEETAVIIVPTEGLFNIDIFRDKIADRIHIEDQNKIQVVKKDDFKIAIEDLKYYSVGSRTIKDIQVRHRNSKEISDRLISDLLQMSEQAIRGAQQCAASDYVKGKDDKAMEDGLINRLIDSYENPALMDLESTIFGPPQDLLPFDGNIMSELNRDFQEYKRKHV</sequence>
<protein>
    <submittedName>
        <fullName evidence="1">Uncharacterized protein</fullName>
    </submittedName>
</protein>
<proteinExistence type="predicted"/>
<dbReference type="AlphaFoldDB" id="A0A8B3S017"/>
<gene>
    <name evidence="1" type="ORF">AEth_01919</name>
</gene>
<evidence type="ECO:0000313" key="2">
    <source>
        <dbReference type="Proteomes" id="UP000291831"/>
    </source>
</evidence>
<accession>A0A8B3S017</accession>
<reference evidence="2" key="1">
    <citation type="submission" date="2019-01" db="EMBL/GenBank/DDBJ databases">
        <title>Anaerobic oxidation of ethane by archaea from a marine hydrocarbon seep.</title>
        <authorList>
            <person name="Musat F."/>
        </authorList>
    </citation>
    <scope>NUCLEOTIDE SEQUENCE [LARGE SCALE GENOMIC DNA]</scope>
</reference>
<dbReference type="Proteomes" id="UP000291831">
    <property type="component" value="Unassembled WGS sequence"/>
</dbReference>
<comment type="caution">
    <text evidence="1">The sequence shown here is derived from an EMBL/GenBank/DDBJ whole genome shotgun (WGS) entry which is preliminary data.</text>
</comment>